<dbReference type="EMBL" id="AK441078">
    <property type="protein sequence ID" value="BAN64872.1"/>
    <property type="molecule type" value="mRNA"/>
</dbReference>
<feature type="compositionally biased region" description="Basic residues" evidence="1">
    <location>
        <begin position="438"/>
        <end position="462"/>
    </location>
</feature>
<protein>
    <submittedName>
        <fullName evidence="3">Uncharacterized protein</fullName>
    </submittedName>
</protein>
<sequence>MFILCFTLAVIYLVFGNATRQWETKCTSVCLRHNAWSPNIAYIVKRERTRRMAPLGVQKKKKRKSLIPIKKKPKPMHMGGRSKVTITPEQREEIEREYQAHIAITDTPAYVEKLALNTHVEESYPYLTLFRSEKLEKSDLVGIDLPFGLVPPERYELWKLCGRVSDPLPPISSQSLTPKMFTQRLFRKSEQLTRDEFYHNIDYKLRFLAPGYGDIFFMDKVRCWRAWYLFRDYTEGREDLPTYRSIHQIARPKGEVPLSEAMIAVNYEVHRQGVHPAVLDMFWEFFTDNPKLVRRDEVAAKLNWVVDRLKALDPGEGISPDNFYKIFIGPTRRALDNFDKDAFVRQQLYNIYKNDIKQKVLSNNKALRQRYKVLTSAYLEEIRNLYSVPKPEFYKRYERERLRGYFNLAADMQERKMRRKELTKEQRMQIKESLAAKPARKKKKREKKTSRRNKKLGRGVMN</sequence>
<feature type="chain" id="PRO_5004536938" evidence="2">
    <location>
        <begin position="17"/>
        <end position="462"/>
    </location>
</feature>
<evidence type="ECO:0000256" key="1">
    <source>
        <dbReference type="SAM" id="MobiDB-lite"/>
    </source>
</evidence>
<dbReference type="VEuPathDB" id="PiroplasmaDB:BBOV_IV005470"/>
<dbReference type="AlphaFoldDB" id="S6BLJ0"/>
<feature type="region of interest" description="Disordered" evidence="1">
    <location>
        <begin position="420"/>
        <end position="462"/>
    </location>
</feature>
<name>S6BLJ0_BABBO</name>
<feature type="compositionally biased region" description="Basic and acidic residues" evidence="1">
    <location>
        <begin position="420"/>
        <end position="430"/>
    </location>
</feature>
<evidence type="ECO:0000256" key="2">
    <source>
        <dbReference type="SAM" id="SignalP"/>
    </source>
</evidence>
<feature type="signal peptide" evidence="2">
    <location>
        <begin position="1"/>
        <end position="16"/>
    </location>
</feature>
<reference evidence="3" key="1">
    <citation type="journal article" date="2014" name="BMC Genomics">
        <title>The Babesia bovis gene and promoter model: an update from full-length EST analysis.</title>
        <authorList>
            <person name="Yamagishi J."/>
            <person name="Wakaguri H."/>
            <person name="Yokoyama N."/>
            <person name="Yamashita R."/>
            <person name="Suzuki Y."/>
            <person name="Xuan X."/>
            <person name="Igarashi I."/>
        </authorList>
    </citation>
    <scope>NUCLEOTIDE SEQUENCE</scope>
    <source>
        <strain evidence="3">Texas</strain>
    </source>
</reference>
<keyword evidence="2" id="KW-0732">Signal</keyword>
<gene>
    <name evidence="3" type="primary">BBOV_IV005470</name>
</gene>
<organism evidence="3">
    <name type="scientific">Babesia bovis</name>
    <dbReference type="NCBI Taxonomy" id="5865"/>
    <lineage>
        <taxon>Eukaryota</taxon>
        <taxon>Sar</taxon>
        <taxon>Alveolata</taxon>
        <taxon>Apicomplexa</taxon>
        <taxon>Aconoidasida</taxon>
        <taxon>Piroplasmida</taxon>
        <taxon>Babesiidae</taxon>
        <taxon>Babesia</taxon>
    </lineage>
</organism>
<proteinExistence type="evidence at transcript level"/>
<accession>S6BLJ0</accession>
<evidence type="ECO:0000313" key="3">
    <source>
        <dbReference type="EMBL" id="BAN64872.1"/>
    </source>
</evidence>